<dbReference type="CDD" id="cd00761">
    <property type="entry name" value="Glyco_tranf_GTA_type"/>
    <property type="match status" value="1"/>
</dbReference>
<dbReference type="AlphaFoldDB" id="W4HHV1"/>
<dbReference type="SUPFAM" id="SSF53448">
    <property type="entry name" value="Nucleotide-diphospho-sugar transferases"/>
    <property type="match status" value="1"/>
</dbReference>
<dbReference type="STRING" id="1379903.ATO8_12041"/>
<proteinExistence type="predicted"/>
<dbReference type="EMBL" id="AQQW01000007">
    <property type="protein sequence ID" value="ETW12279.1"/>
    <property type="molecule type" value="Genomic_DNA"/>
</dbReference>
<dbReference type="Proteomes" id="UP000019063">
    <property type="component" value="Unassembled WGS sequence"/>
</dbReference>
<dbReference type="PATRIC" id="fig|1317118.6.peg.2479"/>
<keyword evidence="2" id="KW-0808">Transferase</keyword>
<keyword evidence="3" id="KW-1185">Reference proteome</keyword>
<evidence type="ECO:0000259" key="1">
    <source>
        <dbReference type="Pfam" id="PF00535"/>
    </source>
</evidence>
<dbReference type="Pfam" id="PF00535">
    <property type="entry name" value="Glycos_transf_2"/>
    <property type="match status" value="1"/>
</dbReference>
<organism evidence="2 3">
    <name type="scientific">Roseivivax marinus</name>
    <dbReference type="NCBI Taxonomy" id="1379903"/>
    <lineage>
        <taxon>Bacteria</taxon>
        <taxon>Pseudomonadati</taxon>
        <taxon>Pseudomonadota</taxon>
        <taxon>Alphaproteobacteria</taxon>
        <taxon>Rhodobacterales</taxon>
        <taxon>Roseobacteraceae</taxon>
        <taxon>Roseivivax</taxon>
    </lineage>
</organism>
<dbReference type="PANTHER" id="PTHR48090">
    <property type="entry name" value="UNDECAPRENYL-PHOSPHATE 4-DEOXY-4-FORMAMIDO-L-ARABINOSE TRANSFERASE-RELATED"/>
    <property type="match status" value="1"/>
</dbReference>
<dbReference type="eggNOG" id="COG1215">
    <property type="taxonomic scope" value="Bacteria"/>
</dbReference>
<name>W4HHV1_9RHOB</name>
<comment type="caution">
    <text evidence="2">The sequence shown here is derived from an EMBL/GenBank/DDBJ whole genome shotgun (WGS) entry which is preliminary data.</text>
</comment>
<dbReference type="GO" id="GO:0016740">
    <property type="term" value="F:transferase activity"/>
    <property type="evidence" value="ECO:0007669"/>
    <property type="project" value="UniProtKB-KW"/>
</dbReference>
<dbReference type="InterPro" id="IPR050256">
    <property type="entry name" value="Glycosyltransferase_2"/>
</dbReference>
<protein>
    <submittedName>
        <fullName evidence="2">Glycosyl transferase family protein</fullName>
    </submittedName>
</protein>
<reference evidence="2 3" key="1">
    <citation type="journal article" date="2014" name="Antonie Van Leeuwenhoek">
        <title>Roseivivax atlanticus sp. nov., isolated from surface seawater of the Atlantic Ocean.</title>
        <authorList>
            <person name="Li G."/>
            <person name="Lai Q."/>
            <person name="Liu X."/>
            <person name="Sun F."/>
            <person name="Shao Z."/>
        </authorList>
    </citation>
    <scope>NUCLEOTIDE SEQUENCE [LARGE SCALE GENOMIC DNA]</scope>
    <source>
        <strain evidence="2 3">22II-s10s</strain>
    </source>
</reference>
<evidence type="ECO:0000313" key="2">
    <source>
        <dbReference type="EMBL" id="ETW12279.1"/>
    </source>
</evidence>
<feature type="domain" description="Glycosyltransferase 2-like" evidence="1">
    <location>
        <begin position="18"/>
        <end position="150"/>
    </location>
</feature>
<dbReference type="InterPro" id="IPR029044">
    <property type="entry name" value="Nucleotide-diphossugar_trans"/>
</dbReference>
<dbReference type="PANTHER" id="PTHR48090:SF7">
    <property type="entry name" value="RFBJ PROTEIN"/>
    <property type="match status" value="1"/>
</dbReference>
<sequence length="290" mass="31080">MTFLNHSTDPTPREPALSVILPASNEAGLIGMCLDAVAASTEVPGGVEVVVVANGCSDDTATRARAHARRFADRGWRLEVIERDEGNKTAALNAGDSAARSGARAYLDADVVVAPTLLAETVQALTSPGARFVSGRLVFATPASGWSRAYARFWRRVPFMAEGVPGCGFFAVNADGRLRWGAFPDIVSDDTFARLHFAPDERRAVAAPYSWPVVEGLAALVRVRRRQDRGVKEVRRRFPELVRNEDALPFPPAAKARAALADPAGFAVYAGVAAAVRLTPRTDGGWSRGR</sequence>
<evidence type="ECO:0000313" key="3">
    <source>
        <dbReference type="Proteomes" id="UP000019063"/>
    </source>
</evidence>
<accession>W4HHV1</accession>
<dbReference type="Gene3D" id="3.90.550.10">
    <property type="entry name" value="Spore Coat Polysaccharide Biosynthesis Protein SpsA, Chain A"/>
    <property type="match status" value="1"/>
</dbReference>
<gene>
    <name evidence="2" type="ORF">ATO8_12041</name>
</gene>
<dbReference type="InterPro" id="IPR001173">
    <property type="entry name" value="Glyco_trans_2-like"/>
</dbReference>